<organism evidence="8 9">
    <name type="scientific">Candidatus Anaerobutyricum stercoripullorum</name>
    <dbReference type="NCBI Taxonomy" id="2838456"/>
    <lineage>
        <taxon>Bacteria</taxon>
        <taxon>Bacillati</taxon>
        <taxon>Bacillota</taxon>
        <taxon>Clostridia</taxon>
        <taxon>Lachnospirales</taxon>
        <taxon>Lachnospiraceae</taxon>
        <taxon>Anaerobutyricum</taxon>
    </lineage>
</organism>
<dbReference type="EMBL" id="DXEQ01000076">
    <property type="protein sequence ID" value="HIX71889.1"/>
    <property type="molecule type" value="Genomic_DNA"/>
</dbReference>
<evidence type="ECO:0000256" key="4">
    <source>
        <dbReference type="ARBA" id="ARBA00022481"/>
    </source>
</evidence>
<dbReference type="SUPFAM" id="SSF75620">
    <property type="entry name" value="Release factor"/>
    <property type="match status" value="1"/>
</dbReference>
<evidence type="ECO:0000313" key="8">
    <source>
        <dbReference type="EMBL" id="HIX71889.1"/>
    </source>
</evidence>
<dbReference type="Gene3D" id="3.30.70.1660">
    <property type="match status" value="1"/>
</dbReference>
<dbReference type="GO" id="GO:0005737">
    <property type="term" value="C:cytoplasm"/>
    <property type="evidence" value="ECO:0007669"/>
    <property type="project" value="UniProtKB-SubCell"/>
</dbReference>
<feature type="modified residue" description="N5-methylglutamine" evidence="6">
    <location>
        <position position="252"/>
    </location>
</feature>
<keyword evidence="5 6" id="KW-0648">Protein biosynthesis</keyword>
<sequence length="373" mass="42688">MVELDQFKFKLNQYREPMEELGQSLELDRKKARMEELEAKMEEPDFWSEPEKAQEITKELKGIKDTVEGYDSLEQDMDDISTMIEMGYEENDESLIPEIREMLDTFTDTFEKMRIQTLLSGEYDSNNAIVTLHAGAGGTESCDWAGMLYRMYNKWAESHGYKTEVLDYLDGEEAGIKSITFEVKGENAFGYLKSERGVHRLVRISPFNAAGKRQTSFASCDVMPDIEEDLSVDIADEDIRVDTYRASGAGGQHINKTDSAIRITHIPTGVVVQCQNERSQHKNKEKAMQMLKAKLYLIKEQENREKLSDIRGEVSDNGWGNQIRSYVLQPYTMVKDHRTNEESGNVQSVLDGNLDPFINAYLRYINSADRETA</sequence>
<evidence type="ECO:0000256" key="2">
    <source>
        <dbReference type="ARBA" id="ARBA00010835"/>
    </source>
</evidence>
<keyword evidence="6" id="KW-0963">Cytoplasm</keyword>
<evidence type="ECO:0000259" key="7">
    <source>
        <dbReference type="PROSITE" id="PS00745"/>
    </source>
</evidence>
<gene>
    <name evidence="6 8" type="primary">prfB</name>
    <name evidence="8" type="ORF">H9849_02590</name>
</gene>
<dbReference type="Pfam" id="PF03462">
    <property type="entry name" value="PCRF"/>
    <property type="match status" value="1"/>
</dbReference>
<dbReference type="FunFam" id="3.30.160.20:FF:000010">
    <property type="entry name" value="Peptide chain release factor 2"/>
    <property type="match status" value="1"/>
</dbReference>
<dbReference type="PROSITE" id="PS00745">
    <property type="entry name" value="RF_PROK_I"/>
    <property type="match status" value="1"/>
</dbReference>
<keyword evidence="4 6" id="KW-0488">Methylation</keyword>
<dbReference type="InterPro" id="IPR000352">
    <property type="entry name" value="Pep_chain_release_fac_I"/>
</dbReference>
<comment type="caution">
    <text evidence="8">The sequence shown here is derived from an EMBL/GenBank/DDBJ whole genome shotgun (WGS) entry which is preliminary data.</text>
</comment>
<dbReference type="Pfam" id="PF00472">
    <property type="entry name" value="RF-1"/>
    <property type="match status" value="1"/>
</dbReference>
<comment type="PTM">
    <text evidence="6">Methylated by PrmC. Methylation increases the termination efficiency of RF2.</text>
</comment>
<dbReference type="Gene3D" id="3.30.160.20">
    <property type="match status" value="1"/>
</dbReference>
<reference evidence="8" key="2">
    <citation type="submission" date="2021-04" db="EMBL/GenBank/DDBJ databases">
        <authorList>
            <person name="Gilroy R."/>
        </authorList>
    </citation>
    <scope>NUCLEOTIDE SEQUENCE</scope>
    <source>
        <strain evidence="8">ChiSxjej3B15-1167</strain>
    </source>
</reference>
<dbReference type="AlphaFoldDB" id="A0A9D1X2V4"/>
<dbReference type="InterPro" id="IPR005139">
    <property type="entry name" value="PCRF"/>
</dbReference>
<protein>
    <recommendedName>
        <fullName evidence="3 6">Peptide chain release factor 2</fullName>
        <shortName evidence="6">RF-2</shortName>
    </recommendedName>
</protein>
<dbReference type="GO" id="GO:0016149">
    <property type="term" value="F:translation release factor activity, codon specific"/>
    <property type="evidence" value="ECO:0007669"/>
    <property type="project" value="UniProtKB-UniRule"/>
</dbReference>
<evidence type="ECO:0000256" key="1">
    <source>
        <dbReference type="ARBA" id="ARBA00002613"/>
    </source>
</evidence>
<dbReference type="SMART" id="SM00937">
    <property type="entry name" value="PCRF"/>
    <property type="match status" value="1"/>
</dbReference>
<comment type="subcellular location">
    <subcellularLocation>
        <location evidence="6">Cytoplasm</location>
    </subcellularLocation>
</comment>
<evidence type="ECO:0000256" key="3">
    <source>
        <dbReference type="ARBA" id="ARBA00019192"/>
    </source>
</evidence>
<evidence type="ECO:0000256" key="6">
    <source>
        <dbReference type="HAMAP-Rule" id="MF_00094"/>
    </source>
</evidence>
<proteinExistence type="inferred from homology"/>
<dbReference type="PANTHER" id="PTHR43116">
    <property type="entry name" value="PEPTIDE CHAIN RELEASE FACTOR 2"/>
    <property type="match status" value="1"/>
</dbReference>
<dbReference type="Proteomes" id="UP000886805">
    <property type="component" value="Unassembled WGS sequence"/>
</dbReference>
<comment type="function">
    <text evidence="1 6">Peptide chain release factor 2 directs the termination of translation in response to the peptide chain termination codons UGA and UAA.</text>
</comment>
<reference evidence="8" key="1">
    <citation type="journal article" date="2021" name="PeerJ">
        <title>Extensive microbial diversity within the chicken gut microbiome revealed by metagenomics and culture.</title>
        <authorList>
            <person name="Gilroy R."/>
            <person name="Ravi A."/>
            <person name="Getino M."/>
            <person name="Pursley I."/>
            <person name="Horton D.L."/>
            <person name="Alikhan N.F."/>
            <person name="Baker D."/>
            <person name="Gharbi K."/>
            <person name="Hall N."/>
            <person name="Watson M."/>
            <person name="Adriaenssens E.M."/>
            <person name="Foster-Nyarko E."/>
            <person name="Jarju S."/>
            <person name="Secka A."/>
            <person name="Antonio M."/>
            <person name="Oren A."/>
            <person name="Chaudhuri R.R."/>
            <person name="La Ragione R."/>
            <person name="Hildebrand F."/>
            <person name="Pallen M.J."/>
        </authorList>
    </citation>
    <scope>NUCLEOTIDE SEQUENCE</scope>
    <source>
        <strain evidence="8">ChiSxjej3B15-1167</strain>
    </source>
</reference>
<name>A0A9D1X2V4_9FIRM</name>
<dbReference type="InterPro" id="IPR045853">
    <property type="entry name" value="Pep_chain_release_fac_I_sf"/>
</dbReference>
<dbReference type="InterPro" id="IPR004374">
    <property type="entry name" value="PrfB"/>
</dbReference>
<dbReference type="NCBIfam" id="TIGR00020">
    <property type="entry name" value="prfB"/>
    <property type="match status" value="1"/>
</dbReference>
<evidence type="ECO:0000256" key="5">
    <source>
        <dbReference type="ARBA" id="ARBA00022917"/>
    </source>
</evidence>
<evidence type="ECO:0000313" key="9">
    <source>
        <dbReference type="Proteomes" id="UP000886805"/>
    </source>
</evidence>
<comment type="similarity">
    <text evidence="2 6">Belongs to the prokaryotic/mitochondrial release factor family.</text>
</comment>
<dbReference type="PANTHER" id="PTHR43116:SF3">
    <property type="entry name" value="CLASS I PEPTIDE CHAIN RELEASE FACTOR"/>
    <property type="match status" value="1"/>
</dbReference>
<accession>A0A9D1X2V4</accession>
<dbReference type="HAMAP" id="MF_00094">
    <property type="entry name" value="Rel_fac_2"/>
    <property type="match status" value="1"/>
</dbReference>
<feature type="domain" description="Prokaryotic-type class I peptide chain release factors" evidence="7">
    <location>
        <begin position="245"/>
        <end position="261"/>
    </location>
</feature>
<dbReference type="Gene3D" id="1.20.58.410">
    <property type="entry name" value="Release factor"/>
    <property type="match status" value="1"/>
</dbReference>